<keyword evidence="2" id="KW-1185">Reference proteome</keyword>
<dbReference type="SUPFAM" id="SSF52799">
    <property type="entry name" value="(Phosphotyrosine protein) phosphatases II"/>
    <property type="match status" value="1"/>
</dbReference>
<organism evidence="1 2">
    <name type="scientific">Piscinibacter sakaiensis</name>
    <name type="common">Ideonella sakaiensis</name>
    <dbReference type="NCBI Taxonomy" id="1547922"/>
    <lineage>
        <taxon>Bacteria</taxon>
        <taxon>Pseudomonadati</taxon>
        <taxon>Pseudomonadota</taxon>
        <taxon>Betaproteobacteria</taxon>
        <taxon>Burkholderiales</taxon>
        <taxon>Sphaerotilaceae</taxon>
        <taxon>Piscinibacter</taxon>
    </lineage>
</organism>
<sequence>MTLLALGVSRDAILDDFLVSNERWQPTDTSRDWTVISQVRAEYLDTAFAAIAGEWGSVDAYLDRALGLGAAARERLAARLLTDDLTRP</sequence>
<evidence type="ECO:0000313" key="1">
    <source>
        <dbReference type="EMBL" id="GAP38123.1"/>
    </source>
</evidence>
<dbReference type="STRING" id="1547922.ISF6_4317"/>
<gene>
    <name evidence="1" type="ORF">ISF6_4317</name>
</gene>
<comment type="caution">
    <text evidence="1">The sequence shown here is derived from an EMBL/GenBank/DDBJ whole genome shotgun (WGS) entry which is preliminary data.</text>
</comment>
<dbReference type="EMBL" id="BBYR01000066">
    <property type="protein sequence ID" value="GAP38123.1"/>
    <property type="molecule type" value="Genomic_DNA"/>
</dbReference>
<dbReference type="RefSeq" id="WP_054022016.1">
    <property type="nucleotide sequence ID" value="NZ_BBYR01000066.1"/>
</dbReference>
<dbReference type="AlphaFoldDB" id="A0A0K8P5Z1"/>
<dbReference type="OrthoDB" id="1188001at2"/>
<reference evidence="2" key="1">
    <citation type="submission" date="2015-07" db="EMBL/GenBank/DDBJ databases">
        <title>Discovery of a poly(ethylene terephthalate assimilation.</title>
        <authorList>
            <person name="Yoshida S."/>
            <person name="Hiraga K."/>
            <person name="Takehana T."/>
            <person name="Taniguchi I."/>
            <person name="Yamaji H."/>
            <person name="Maeda Y."/>
            <person name="Toyohara K."/>
            <person name="Miyamoto K."/>
            <person name="Kimura Y."/>
            <person name="Oda K."/>
        </authorList>
    </citation>
    <scope>NUCLEOTIDE SEQUENCE [LARGE SCALE GENOMIC DNA]</scope>
    <source>
        <strain evidence="2">NBRC 110686 / TISTR 2288 / 201-F6</strain>
    </source>
</reference>
<proteinExistence type="predicted"/>
<dbReference type="Proteomes" id="UP000037660">
    <property type="component" value="Unassembled WGS sequence"/>
</dbReference>
<accession>A0A0K8P5Z1</accession>
<dbReference type="InterPro" id="IPR029021">
    <property type="entry name" value="Prot-tyrosine_phosphatase-like"/>
</dbReference>
<dbReference type="InterPro" id="IPR026893">
    <property type="entry name" value="Tyr/Ser_Pase_IphP-type"/>
</dbReference>
<reference evidence="1 2" key="2">
    <citation type="journal article" date="2016" name="Science">
        <title>A bacterium that degrades and assimilates poly(ethylene terephthalate).</title>
        <authorList>
            <person name="Yoshida S."/>
            <person name="Hiraga K."/>
            <person name="Takehana T."/>
            <person name="Taniguchi I."/>
            <person name="Yamaji H."/>
            <person name="Maeda Y."/>
            <person name="Toyohara K."/>
            <person name="Miyamoto K."/>
            <person name="Kimura Y."/>
            <person name="Oda K."/>
        </authorList>
    </citation>
    <scope>NUCLEOTIDE SEQUENCE [LARGE SCALE GENOMIC DNA]</scope>
    <source>
        <strain evidence="2">NBRC 110686 / TISTR 2288 / 201-F6</strain>
    </source>
</reference>
<protein>
    <submittedName>
        <fullName evidence="1">Uncharacterized protein</fullName>
    </submittedName>
</protein>
<dbReference type="GO" id="GO:0004721">
    <property type="term" value="F:phosphoprotein phosphatase activity"/>
    <property type="evidence" value="ECO:0007669"/>
    <property type="project" value="InterPro"/>
</dbReference>
<dbReference type="Pfam" id="PF13350">
    <property type="entry name" value="Y_phosphatase3"/>
    <property type="match status" value="1"/>
</dbReference>
<evidence type="ECO:0000313" key="2">
    <source>
        <dbReference type="Proteomes" id="UP000037660"/>
    </source>
</evidence>
<dbReference type="Gene3D" id="3.90.190.10">
    <property type="entry name" value="Protein tyrosine phosphatase superfamily"/>
    <property type="match status" value="1"/>
</dbReference>
<name>A0A0K8P5Z1_PISS1</name>